<protein>
    <submittedName>
        <fullName evidence="3">Flavin reductase family protein</fullName>
        <ecNumber evidence="3">1.-.-.-</ecNumber>
    </submittedName>
</protein>
<comment type="caution">
    <text evidence="3">The sequence shown here is derived from an EMBL/GenBank/DDBJ whole genome shotgun (WGS) entry which is preliminary data.</text>
</comment>
<dbReference type="EC" id="1.-.-.-" evidence="3"/>
<organism evidence="3 4">
    <name type="scientific">Nonomuraea salmonea</name>
    <dbReference type="NCBI Taxonomy" id="46181"/>
    <lineage>
        <taxon>Bacteria</taxon>
        <taxon>Bacillati</taxon>
        <taxon>Actinomycetota</taxon>
        <taxon>Actinomycetes</taxon>
        <taxon>Streptosporangiales</taxon>
        <taxon>Streptosporangiaceae</taxon>
        <taxon>Nonomuraea</taxon>
    </lineage>
</organism>
<dbReference type="Proteomes" id="UP001589568">
    <property type="component" value="Unassembled WGS sequence"/>
</dbReference>
<dbReference type="RefSeq" id="WP_345408234.1">
    <property type="nucleotide sequence ID" value="NZ_BAAAXS010000001.1"/>
</dbReference>
<dbReference type="GO" id="GO:0016491">
    <property type="term" value="F:oxidoreductase activity"/>
    <property type="evidence" value="ECO:0007669"/>
    <property type="project" value="UniProtKB-KW"/>
</dbReference>
<dbReference type="InterPro" id="IPR002563">
    <property type="entry name" value="Flavin_Rdtase-like_dom"/>
</dbReference>
<dbReference type="Pfam" id="PF01613">
    <property type="entry name" value="Flavin_Reduct"/>
    <property type="match status" value="1"/>
</dbReference>
<dbReference type="InterPro" id="IPR012349">
    <property type="entry name" value="Split_barrel_FMN-bd"/>
</dbReference>
<dbReference type="Gene3D" id="2.30.110.10">
    <property type="entry name" value="Electron Transport, Fmn-binding Protein, Chain A"/>
    <property type="match status" value="1"/>
</dbReference>
<evidence type="ECO:0000259" key="2">
    <source>
        <dbReference type="SMART" id="SM00903"/>
    </source>
</evidence>
<accession>A0ABV5P2D9</accession>
<reference evidence="3 4" key="1">
    <citation type="submission" date="2024-09" db="EMBL/GenBank/DDBJ databases">
        <authorList>
            <person name="Sun Q."/>
            <person name="Mori K."/>
        </authorList>
    </citation>
    <scope>NUCLEOTIDE SEQUENCE [LARGE SCALE GENOMIC DNA]</scope>
    <source>
        <strain evidence="3 4">JCM 3324</strain>
    </source>
</reference>
<name>A0ABV5P2D9_9ACTN</name>
<sequence>MATANNVPASTTFEPRELRRILGSFATGVTVVTAGGDEPRGMTANSFTSVSLNPPMVLVCVLRDAAMHEMILRHSAFAVSILSDRQEGVARHFADRHRPRGLAEFANVACFPGPRTGCLVLPGALAWFECSLAAVYDGGDHSIFLGEIVNLERGSGEDALLFHAGAFQRINTPADWRDHILL</sequence>
<dbReference type="InterPro" id="IPR050268">
    <property type="entry name" value="NADH-dep_flavin_reductase"/>
</dbReference>
<feature type="domain" description="Flavin reductase like" evidence="2">
    <location>
        <begin position="22"/>
        <end position="169"/>
    </location>
</feature>
<dbReference type="SUPFAM" id="SSF50475">
    <property type="entry name" value="FMN-binding split barrel"/>
    <property type="match status" value="1"/>
</dbReference>
<dbReference type="PANTHER" id="PTHR30466">
    <property type="entry name" value="FLAVIN REDUCTASE"/>
    <property type="match status" value="1"/>
</dbReference>
<evidence type="ECO:0000256" key="1">
    <source>
        <dbReference type="ARBA" id="ARBA00023002"/>
    </source>
</evidence>
<keyword evidence="1 3" id="KW-0560">Oxidoreductase</keyword>
<keyword evidence="4" id="KW-1185">Reference proteome</keyword>
<proteinExistence type="predicted"/>
<gene>
    <name evidence="3" type="ORF">ACFFR3_44530</name>
</gene>
<dbReference type="EMBL" id="JBHMCF010000052">
    <property type="protein sequence ID" value="MFB9476601.1"/>
    <property type="molecule type" value="Genomic_DNA"/>
</dbReference>
<evidence type="ECO:0000313" key="3">
    <source>
        <dbReference type="EMBL" id="MFB9476601.1"/>
    </source>
</evidence>
<dbReference type="SMART" id="SM00903">
    <property type="entry name" value="Flavin_Reduct"/>
    <property type="match status" value="1"/>
</dbReference>
<evidence type="ECO:0000313" key="4">
    <source>
        <dbReference type="Proteomes" id="UP001589568"/>
    </source>
</evidence>
<dbReference type="PANTHER" id="PTHR30466:SF1">
    <property type="entry name" value="FMN REDUCTASE (NADH) RUTF"/>
    <property type="match status" value="1"/>
</dbReference>